<dbReference type="OrthoDB" id="6359008at2759"/>
<dbReference type="InterPro" id="IPR008993">
    <property type="entry name" value="TIMP-like_OB-fold"/>
</dbReference>
<reference evidence="2 3" key="1">
    <citation type="submission" date="2018-01" db="EMBL/GenBank/DDBJ databases">
        <title>Comparison of the Chinese Bamboo Partridge and Red Junglefowl genome sequences highlights the importance of demography in genome evolution.</title>
        <authorList>
            <person name="Tiley G.P."/>
            <person name="Kimball R.T."/>
            <person name="Braun E.L."/>
            <person name="Burleigh J.G."/>
        </authorList>
    </citation>
    <scope>NUCLEOTIDE SEQUENCE [LARGE SCALE GENOMIC DNA]</scope>
    <source>
        <strain evidence="2">RTK389</strain>
        <tissue evidence="2">Blood</tissue>
    </source>
</reference>
<dbReference type="Pfam" id="PF07677">
    <property type="entry name" value="A2M_recep"/>
    <property type="match status" value="1"/>
</dbReference>
<comment type="caution">
    <text evidence="2">The sequence shown here is derived from an EMBL/GenBank/DDBJ whole genome shotgun (WGS) entry which is preliminary data.</text>
</comment>
<protein>
    <recommendedName>
        <fullName evidence="1">Alpha-macroglobulin receptor-binding domain-containing protein</fullName>
    </recommendedName>
</protein>
<keyword evidence="3" id="KW-1185">Reference proteome</keyword>
<dbReference type="EMBL" id="PPHD01077413">
    <property type="protein sequence ID" value="POI20833.1"/>
    <property type="molecule type" value="Genomic_DNA"/>
</dbReference>
<dbReference type="Gene3D" id="2.40.50.120">
    <property type="match status" value="1"/>
</dbReference>
<evidence type="ECO:0000313" key="3">
    <source>
        <dbReference type="Proteomes" id="UP000237246"/>
    </source>
</evidence>
<dbReference type="SUPFAM" id="SSF49410">
    <property type="entry name" value="Alpha-macroglobulin receptor domain"/>
    <property type="match status" value="1"/>
</dbReference>
<proteinExistence type="predicted"/>
<evidence type="ECO:0000313" key="2">
    <source>
        <dbReference type="EMBL" id="POI20833.1"/>
    </source>
</evidence>
<dbReference type="InterPro" id="IPR036595">
    <property type="entry name" value="A-macroglobulin_rcpt-bd_sf"/>
</dbReference>
<accession>A0A2P4S9R2</accession>
<sequence>MQPAMAAIYDYYEPGQRCTVFYNAPQRSSTIATLCSPKICECAQGECPHAQRKTQEVTADDRHDFACYSPRVDYGEIPNHCTSNLLTPNWLHPEPQLP</sequence>
<evidence type="ECO:0000259" key="1">
    <source>
        <dbReference type="Pfam" id="PF07677"/>
    </source>
</evidence>
<dbReference type="GO" id="GO:0005576">
    <property type="term" value="C:extracellular region"/>
    <property type="evidence" value="ECO:0007669"/>
    <property type="project" value="InterPro"/>
</dbReference>
<feature type="domain" description="Alpha-macroglobulin receptor-binding" evidence="1">
    <location>
        <begin position="1"/>
        <end position="23"/>
    </location>
</feature>
<gene>
    <name evidence="2" type="ORF">CIB84_015422</name>
</gene>
<dbReference type="Proteomes" id="UP000237246">
    <property type="component" value="Unassembled WGS sequence"/>
</dbReference>
<dbReference type="InterPro" id="IPR009048">
    <property type="entry name" value="A-macroglobulin_rcpt-bd"/>
</dbReference>
<organism evidence="2 3">
    <name type="scientific">Bambusicola thoracicus</name>
    <name type="common">Chinese bamboo-partridge</name>
    <name type="synonym">Perdix thoracica</name>
    <dbReference type="NCBI Taxonomy" id="9083"/>
    <lineage>
        <taxon>Eukaryota</taxon>
        <taxon>Metazoa</taxon>
        <taxon>Chordata</taxon>
        <taxon>Craniata</taxon>
        <taxon>Vertebrata</taxon>
        <taxon>Euteleostomi</taxon>
        <taxon>Archelosauria</taxon>
        <taxon>Archosauria</taxon>
        <taxon>Dinosauria</taxon>
        <taxon>Saurischia</taxon>
        <taxon>Theropoda</taxon>
        <taxon>Coelurosauria</taxon>
        <taxon>Aves</taxon>
        <taxon>Neognathae</taxon>
        <taxon>Galloanserae</taxon>
        <taxon>Galliformes</taxon>
        <taxon>Phasianidae</taxon>
        <taxon>Perdicinae</taxon>
        <taxon>Bambusicola</taxon>
    </lineage>
</organism>
<dbReference type="AlphaFoldDB" id="A0A2P4S9R2"/>
<dbReference type="Gene3D" id="2.60.40.690">
    <property type="entry name" value="Alpha-macroglobulin, receptor-binding domain"/>
    <property type="match status" value="1"/>
</dbReference>
<name>A0A2P4S9R2_BAMTH</name>